<proteinExistence type="inferred from homology"/>
<dbReference type="GO" id="GO:0042147">
    <property type="term" value="P:retrograde transport, endosome to Golgi"/>
    <property type="evidence" value="ECO:0000318"/>
    <property type="project" value="GO_Central"/>
</dbReference>
<keyword evidence="3" id="KW-1185">Reference proteome</keyword>
<dbReference type="KEGG" id="ptm:GSPATT00020648001"/>
<dbReference type="STRING" id="5888.A0DVB7"/>
<dbReference type="GO" id="GO:0006886">
    <property type="term" value="P:intracellular protein transport"/>
    <property type="evidence" value="ECO:0000318"/>
    <property type="project" value="GO_Central"/>
</dbReference>
<dbReference type="GO" id="GO:0005829">
    <property type="term" value="C:cytosol"/>
    <property type="evidence" value="ECO:0007669"/>
    <property type="project" value="GOC"/>
</dbReference>
<dbReference type="HOGENOM" id="CLU_131796_0_0_1"/>
<dbReference type="OrthoDB" id="3821113at2759"/>
<protein>
    <recommendedName>
        <fullName evidence="4">Vacuolar protein sorting-associated protein 26</fullName>
    </recommendedName>
</protein>
<dbReference type="GO" id="GO:0030904">
    <property type="term" value="C:retromer complex"/>
    <property type="evidence" value="ECO:0000318"/>
    <property type="project" value="GO_Central"/>
</dbReference>
<evidence type="ECO:0008006" key="4">
    <source>
        <dbReference type="Google" id="ProtNLM"/>
    </source>
</evidence>
<name>A0DVB7_PARTE</name>
<dbReference type="RefSeq" id="XP_001454381.1">
    <property type="nucleotide sequence ID" value="XM_001454344.1"/>
</dbReference>
<dbReference type="Gene3D" id="2.60.40.640">
    <property type="match status" value="1"/>
</dbReference>
<dbReference type="PANTHER" id="PTHR12233">
    <property type="entry name" value="VACUOLAR PROTEIN SORTING 26 RELATED"/>
    <property type="match status" value="1"/>
</dbReference>
<evidence type="ECO:0000313" key="3">
    <source>
        <dbReference type="Proteomes" id="UP000000600"/>
    </source>
</evidence>
<reference evidence="2 3" key="1">
    <citation type="journal article" date="2006" name="Nature">
        <title>Global trends of whole-genome duplications revealed by the ciliate Paramecium tetraurelia.</title>
        <authorList>
            <consortium name="Genoscope"/>
            <person name="Aury J.-M."/>
            <person name="Jaillon O."/>
            <person name="Duret L."/>
            <person name="Noel B."/>
            <person name="Jubin C."/>
            <person name="Porcel B.M."/>
            <person name="Segurens B."/>
            <person name="Daubin V."/>
            <person name="Anthouard V."/>
            <person name="Aiach N."/>
            <person name="Arnaiz O."/>
            <person name="Billaut A."/>
            <person name="Beisson J."/>
            <person name="Blanc I."/>
            <person name="Bouhouche K."/>
            <person name="Camara F."/>
            <person name="Duharcourt S."/>
            <person name="Guigo R."/>
            <person name="Gogendeau D."/>
            <person name="Katinka M."/>
            <person name="Keller A.-M."/>
            <person name="Kissmehl R."/>
            <person name="Klotz C."/>
            <person name="Koll F."/>
            <person name="Le Moue A."/>
            <person name="Lepere C."/>
            <person name="Malinsky S."/>
            <person name="Nowacki M."/>
            <person name="Nowak J.K."/>
            <person name="Plattner H."/>
            <person name="Poulain J."/>
            <person name="Ruiz F."/>
            <person name="Serrano V."/>
            <person name="Zagulski M."/>
            <person name="Dessen P."/>
            <person name="Betermier M."/>
            <person name="Weissenbach J."/>
            <person name="Scarpelli C."/>
            <person name="Schachter V."/>
            <person name="Sperling L."/>
            <person name="Meyer E."/>
            <person name="Cohen J."/>
            <person name="Wincker P."/>
        </authorList>
    </citation>
    <scope>NUCLEOTIDE SEQUENCE [LARGE SCALE GENOMIC DNA]</scope>
    <source>
        <strain evidence="2 3">Stock d4-2</strain>
    </source>
</reference>
<comment type="similarity">
    <text evidence="1">Belongs to the VPS26 family.</text>
</comment>
<evidence type="ECO:0000313" key="2">
    <source>
        <dbReference type="EMBL" id="CAK86984.1"/>
    </source>
</evidence>
<accession>A0DVB7</accession>
<dbReference type="AlphaFoldDB" id="A0DVB7"/>
<dbReference type="Proteomes" id="UP000000600">
    <property type="component" value="Unassembled WGS sequence"/>
</dbReference>
<dbReference type="InterPro" id="IPR014752">
    <property type="entry name" value="Arrestin-like_C"/>
</dbReference>
<dbReference type="Pfam" id="PF03643">
    <property type="entry name" value="Vps26"/>
    <property type="match status" value="1"/>
</dbReference>
<dbReference type="eggNOG" id="KOG3063">
    <property type="taxonomic scope" value="Eukaryota"/>
</dbReference>
<organism evidence="2 3">
    <name type="scientific">Paramecium tetraurelia</name>
    <dbReference type="NCBI Taxonomy" id="5888"/>
    <lineage>
        <taxon>Eukaryota</taxon>
        <taxon>Sar</taxon>
        <taxon>Alveolata</taxon>
        <taxon>Ciliophora</taxon>
        <taxon>Intramacronucleata</taxon>
        <taxon>Oligohymenophorea</taxon>
        <taxon>Peniculida</taxon>
        <taxon>Parameciidae</taxon>
        <taxon>Paramecium</taxon>
    </lineage>
</organism>
<sequence length="160" mass="18841">MVCQGVEEVDFAVLILEPQEDQPQTTNMEVGIEDILHINFEYSKNRFHQKDVLTGILNMCLVEIKIKYVQLVITRKEYYLQGSQFETDNKTIVKYELVDGCPQKGDMIPVRLYLSELDLIPSVRNVYDKFCVKNLMSLFIIDEDDKRYFQSQVITIYRKK</sequence>
<dbReference type="OMA" id="QRANSHQ"/>
<dbReference type="InParanoid" id="A0DVB7"/>
<evidence type="ECO:0000256" key="1">
    <source>
        <dbReference type="ARBA" id="ARBA00009100"/>
    </source>
</evidence>
<dbReference type="InterPro" id="IPR028934">
    <property type="entry name" value="Vps26-related"/>
</dbReference>
<dbReference type="GeneID" id="5040166"/>
<gene>
    <name evidence="2" type="ORF">GSPATT00020648001</name>
</gene>
<dbReference type="EMBL" id="CT868596">
    <property type="protein sequence ID" value="CAK86984.1"/>
    <property type="molecule type" value="Genomic_DNA"/>
</dbReference>
<dbReference type="GO" id="GO:0005768">
    <property type="term" value="C:endosome"/>
    <property type="evidence" value="ECO:0000318"/>
    <property type="project" value="GO_Central"/>
</dbReference>